<dbReference type="GO" id="GO:0004340">
    <property type="term" value="F:glucokinase activity"/>
    <property type="evidence" value="ECO:0007669"/>
    <property type="project" value="UniProtKB-UniRule"/>
</dbReference>
<dbReference type="PANTHER" id="PTHR47690">
    <property type="entry name" value="GLUCOKINASE"/>
    <property type="match status" value="1"/>
</dbReference>
<dbReference type="GO" id="GO:0005536">
    <property type="term" value="F:D-glucose binding"/>
    <property type="evidence" value="ECO:0007669"/>
    <property type="project" value="InterPro"/>
</dbReference>
<dbReference type="EC" id="2.7.1.2" evidence="3"/>
<dbReference type="GO" id="GO:0005524">
    <property type="term" value="F:ATP binding"/>
    <property type="evidence" value="ECO:0007669"/>
    <property type="project" value="UniProtKB-UniRule"/>
</dbReference>
<dbReference type="Pfam" id="PF02685">
    <property type="entry name" value="Glucokinase"/>
    <property type="match status" value="1"/>
</dbReference>
<evidence type="ECO:0000313" key="6">
    <source>
        <dbReference type="Proteomes" id="UP001169760"/>
    </source>
</evidence>
<reference evidence="5" key="1">
    <citation type="submission" date="2023-07" db="EMBL/GenBank/DDBJ databases">
        <title>Genome content predicts the carbon catabolic preferences of heterotrophic bacteria.</title>
        <authorList>
            <person name="Gralka M."/>
        </authorList>
    </citation>
    <scope>NUCLEOTIDE SEQUENCE</scope>
    <source>
        <strain evidence="5">I3M17_2</strain>
    </source>
</reference>
<dbReference type="Gene3D" id="3.40.367.20">
    <property type="match status" value="1"/>
</dbReference>
<dbReference type="InterPro" id="IPR043129">
    <property type="entry name" value="ATPase_NBD"/>
</dbReference>
<comment type="catalytic activity">
    <reaction evidence="3">
        <text>D-glucose + ATP = D-glucose 6-phosphate + ADP + H(+)</text>
        <dbReference type="Rhea" id="RHEA:17825"/>
        <dbReference type="ChEBI" id="CHEBI:4167"/>
        <dbReference type="ChEBI" id="CHEBI:15378"/>
        <dbReference type="ChEBI" id="CHEBI:30616"/>
        <dbReference type="ChEBI" id="CHEBI:61548"/>
        <dbReference type="ChEBI" id="CHEBI:456216"/>
        <dbReference type="EC" id="2.7.1.2"/>
    </reaction>
</comment>
<keyword evidence="3" id="KW-0547">Nucleotide-binding</keyword>
<evidence type="ECO:0000256" key="2">
    <source>
        <dbReference type="ARBA" id="ARBA00022777"/>
    </source>
</evidence>
<dbReference type="NCBIfam" id="TIGR00749">
    <property type="entry name" value="glk"/>
    <property type="match status" value="1"/>
</dbReference>
<sequence length="319" mass="33904">MYPYIVADIGGTNARFALVTGKKGNAFNLEQIQILNGSEFPRLQDAMQHYIDTLGGEKPKAACVAIAGPIDGDNARMTNLNWEFSQAAVKAEFGFDKYDTLNDFGALAVATSSLQADNLIEIKAGTMDPKGNKAILGPGTGLGVAGLACAGDSWLPIPSEGGHVNVAPATQLECEVIRAAMAEHGHVSAETFISGPGLVRLYRALATVRGETPKNYEPKDISAGALDGTDDLCKETLDLFCSFIGSLSGNLALTYGAKGGVYLAGGVLPRFIDYFKSSDFVKRFSEKGVMSHYVENIPVNLISYEYTAFVGAAAWLDQL</sequence>
<dbReference type="PANTHER" id="PTHR47690:SF1">
    <property type="entry name" value="GLUCOKINASE"/>
    <property type="match status" value="1"/>
</dbReference>
<dbReference type="NCBIfam" id="NF009073">
    <property type="entry name" value="PRK12408.1"/>
    <property type="match status" value="1"/>
</dbReference>
<gene>
    <name evidence="3 5" type="primary">glk</name>
    <name evidence="5" type="ORF">Q4521_16165</name>
</gene>
<keyword evidence="1 3" id="KW-0808">Transferase</keyword>
<dbReference type="InterPro" id="IPR003836">
    <property type="entry name" value="Glucokinase"/>
</dbReference>
<accession>A0AAW7X832</accession>
<dbReference type="EMBL" id="JAUOPB010000012">
    <property type="protein sequence ID" value="MDO6424020.1"/>
    <property type="molecule type" value="Genomic_DNA"/>
</dbReference>
<dbReference type="SUPFAM" id="SSF53067">
    <property type="entry name" value="Actin-like ATPase domain"/>
    <property type="match status" value="1"/>
</dbReference>
<evidence type="ECO:0000256" key="1">
    <source>
        <dbReference type="ARBA" id="ARBA00022679"/>
    </source>
</evidence>
<keyword evidence="3" id="KW-0067">ATP-binding</keyword>
<evidence type="ECO:0000256" key="3">
    <source>
        <dbReference type="HAMAP-Rule" id="MF_00524"/>
    </source>
</evidence>
<dbReference type="GO" id="GO:0006096">
    <property type="term" value="P:glycolytic process"/>
    <property type="evidence" value="ECO:0007669"/>
    <property type="project" value="UniProtKB-UniRule"/>
</dbReference>
<dbReference type="Proteomes" id="UP001169760">
    <property type="component" value="Unassembled WGS sequence"/>
</dbReference>
<dbReference type="CDD" id="cd24008">
    <property type="entry name" value="ASKHA_NBD_GLK"/>
    <property type="match status" value="1"/>
</dbReference>
<protein>
    <recommendedName>
        <fullName evidence="3">Glucokinase</fullName>
        <ecNumber evidence="3">2.7.1.2</ecNumber>
    </recommendedName>
    <alternativeName>
        <fullName evidence="3">Glucose kinase</fullName>
    </alternativeName>
</protein>
<dbReference type="HAMAP" id="MF_00524">
    <property type="entry name" value="Glucokinase"/>
    <property type="match status" value="1"/>
</dbReference>
<dbReference type="AlphaFoldDB" id="A0AAW7X832"/>
<dbReference type="GO" id="GO:0005829">
    <property type="term" value="C:cytosol"/>
    <property type="evidence" value="ECO:0007669"/>
    <property type="project" value="TreeGrafter"/>
</dbReference>
<feature type="binding site" evidence="3">
    <location>
        <begin position="7"/>
        <end position="12"/>
    </location>
    <ligand>
        <name>ATP</name>
        <dbReference type="ChEBI" id="CHEBI:30616"/>
    </ligand>
</feature>
<organism evidence="5 6">
    <name type="scientific">Saccharophagus degradans</name>
    <dbReference type="NCBI Taxonomy" id="86304"/>
    <lineage>
        <taxon>Bacteria</taxon>
        <taxon>Pseudomonadati</taxon>
        <taxon>Pseudomonadota</taxon>
        <taxon>Gammaproteobacteria</taxon>
        <taxon>Cellvibrionales</taxon>
        <taxon>Cellvibrionaceae</taxon>
        <taxon>Saccharophagus</taxon>
    </lineage>
</organism>
<comment type="caution">
    <text evidence="5">The sequence shown here is derived from an EMBL/GenBank/DDBJ whole genome shotgun (WGS) entry which is preliminary data.</text>
</comment>
<keyword evidence="3" id="KW-0324">Glycolysis</keyword>
<evidence type="ECO:0000256" key="4">
    <source>
        <dbReference type="RuleBase" id="RU004046"/>
    </source>
</evidence>
<proteinExistence type="inferred from homology"/>
<keyword evidence="3" id="KW-0963">Cytoplasm</keyword>
<evidence type="ECO:0000313" key="5">
    <source>
        <dbReference type="EMBL" id="MDO6424020.1"/>
    </source>
</evidence>
<comment type="similarity">
    <text evidence="3 4">Belongs to the bacterial glucokinase family.</text>
</comment>
<dbReference type="Gene3D" id="3.30.420.40">
    <property type="match status" value="1"/>
</dbReference>
<dbReference type="InterPro" id="IPR050201">
    <property type="entry name" value="Bacterial_glucokinase"/>
</dbReference>
<name>A0AAW7X832_9GAMM</name>
<comment type="subcellular location">
    <subcellularLocation>
        <location evidence="3">Cytoplasm</location>
    </subcellularLocation>
</comment>
<keyword evidence="2 3" id="KW-0418">Kinase</keyword>